<dbReference type="Pfam" id="PF12686">
    <property type="entry name" value="DUF3800"/>
    <property type="match status" value="1"/>
</dbReference>
<dbReference type="AlphaFoldDB" id="A0A1G5SGU3"/>
<dbReference type="Proteomes" id="UP000198729">
    <property type="component" value="Unassembled WGS sequence"/>
</dbReference>
<proteinExistence type="predicted"/>
<evidence type="ECO:0008006" key="3">
    <source>
        <dbReference type="Google" id="ProtNLM"/>
    </source>
</evidence>
<reference evidence="1 2" key="1">
    <citation type="submission" date="2016-10" db="EMBL/GenBank/DDBJ databases">
        <authorList>
            <person name="de Groot N.N."/>
        </authorList>
    </citation>
    <scope>NUCLEOTIDE SEQUENCE [LARGE SCALE GENOMIC DNA]</scope>
    <source>
        <strain evidence="1">1</strain>
    </source>
</reference>
<name>A0A1G5SGU3_9PROT</name>
<gene>
    <name evidence="1" type="ORF">NSMM_410006</name>
</gene>
<protein>
    <recommendedName>
        <fullName evidence="3">DUF3800 domain-containing protein</fullName>
    </recommendedName>
</protein>
<dbReference type="OrthoDB" id="9799211at2"/>
<evidence type="ECO:0000313" key="1">
    <source>
        <dbReference type="EMBL" id="SCZ85771.1"/>
    </source>
</evidence>
<dbReference type="EMBL" id="FMWO01000049">
    <property type="protein sequence ID" value="SCZ85771.1"/>
    <property type="molecule type" value="Genomic_DNA"/>
</dbReference>
<organism evidence="1 2">
    <name type="scientific">Nitrosomonas mobilis</name>
    <dbReference type="NCBI Taxonomy" id="51642"/>
    <lineage>
        <taxon>Bacteria</taxon>
        <taxon>Pseudomonadati</taxon>
        <taxon>Pseudomonadota</taxon>
        <taxon>Betaproteobacteria</taxon>
        <taxon>Nitrosomonadales</taxon>
        <taxon>Nitrosomonadaceae</taxon>
        <taxon>Nitrosomonas</taxon>
    </lineage>
</organism>
<accession>A0A1G5SGU3</accession>
<sequence length="233" mass="27071">MTETVHIYCDESCHLENDGMKAMVLGALWCPAGHRKRMSRKIKALKAAHGLADNFEIKWVKVSPAKLPFYVALLDLFFDEVMLCFRGLVVPDKQFLDHGRFTQNHDEFYYKQWYTLLNRLINPEKRYRIFLDTKDTQGRRKVAKLRDVLCNANYDFDRSIIESIEQVQSHDVPLLQLADLLIGALSYVHRGLHGSPAKQALVAHVRRRSGLTLEQSSLWRAEKFNLLVWRAQS</sequence>
<dbReference type="InterPro" id="IPR024524">
    <property type="entry name" value="DUF3800"/>
</dbReference>
<keyword evidence="2" id="KW-1185">Reference proteome</keyword>
<dbReference type="STRING" id="51642.NSMM_410006"/>
<dbReference type="RefSeq" id="WP_090286357.1">
    <property type="nucleotide sequence ID" value="NZ_FMWO01000049.1"/>
</dbReference>
<evidence type="ECO:0000313" key="2">
    <source>
        <dbReference type="Proteomes" id="UP000198729"/>
    </source>
</evidence>